<dbReference type="KEGG" id="lto:RGQ30_19990"/>
<evidence type="ECO:0000259" key="1">
    <source>
        <dbReference type="PROSITE" id="PS50172"/>
    </source>
</evidence>
<gene>
    <name evidence="2" type="ORF">RGQ30_19990</name>
</gene>
<keyword evidence="3" id="KW-1185">Reference proteome</keyword>
<dbReference type="AlphaFoldDB" id="A0AA86J1D0"/>
<feature type="domain" description="BRCT" evidence="1">
    <location>
        <begin position="188"/>
        <end position="286"/>
    </location>
</feature>
<dbReference type="EMBL" id="AP028947">
    <property type="protein sequence ID" value="BET26498.1"/>
    <property type="molecule type" value="Genomic_DNA"/>
</dbReference>
<dbReference type="CDD" id="cd17748">
    <property type="entry name" value="BRCT_DNA_ligase_like"/>
    <property type="match status" value="1"/>
</dbReference>
<organism evidence="2 3">
    <name type="scientific">Limnobacter thiooxidans</name>
    <dbReference type="NCBI Taxonomy" id="131080"/>
    <lineage>
        <taxon>Bacteria</taxon>
        <taxon>Pseudomonadati</taxon>
        <taxon>Pseudomonadota</taxon>
        <taxon>Betaproteobacteria</taxon>
        <taxon>Burkholderiales</taxon>
        <taxon>Burkholderiaceae</taxon>
        <taxon>Limnobacter</taxon>
    </lineage>
</organism>
<evidence type="ECO:0000313" key="2">
    <source>
        <dbReference type="EMBL" id="BET26498.1"/>
    </source>
</evidence>
<dbReference type="PROSITE" id="PS50172">
    <property type="entry name" value="BRCT"/>
    <property type="match status" value="1"/>
</dbReference>
<dbReference type="Pfam" id="PF00533">
    <property type="entry name" value="BRCT"/>
    <property type="match status" value="1"/>
</dbReference>
<accession>A0AA86J1D0</accession>
<dbReference type="Proteomes" id="UP001329151">
    <property type="component" value="Chromosome"/>
</dbReference>
<proteinExistence type="predicted"/>
<dbReference type="SUPFAM" id="SSF52113">
    <property type="entry name" value="BRCT domain"/>
    <property type="match status" value="1"/>
</dbReference>
<dbReference type="RefSeq" id="WP_130556037.1">
    <property type="nucleotide sequence ID" value="NZ_AP028947.1"/>
</dbReference>
<dbReference type="Gene3D" id="3.40.50.10190">
    <property type="entry name" value="BRCT domain"/>
    <property type="match status" value="1"/>
</dbReference>
<evidence type="ECO:0000313" key="3">
    <source>
        <dbReference type="Proteomes" id="UP001329151"/>
    </source>
</evidence>
<name>A0AA86J1D0_9BURK</name>
<sequence>MSVNGMMLTCQRAQSIRAARARLRGFLLGVAADQKLNDMEMNALKTMRLDAEGLFGSDEFSTIGFLLDRALVVGALHQDERLDLLESLLSLEAEVCESTLLGLLSGMASDDHINNSELKVLLEFVRQNEDLFSRFPFDKITLALSDFFSRRITEEQLLVTIKSVTQVNYSSTGSISEDRVPLCDFDEVDNVVIEGSVLVFTGKFGGKTGFRKVIEERVVGLGGVLRASVTTKTNYLVVGDETAVGWITSTYGRKIQMAMDLRKAEAPNLRVLTERNLKAVSPQLFQ</sequence>
<reference evidence="2 3" key="1">
    <citation type="submission" date="2023-10" db="EMBL/GenBank/DDBJ databases">
        <title>Complete Genome Sequence of Limnobacter thiooxidans CS-K2T, Isolated from freshwater lake sediments in Bavaria, Germany.</title>
        <authorList>
            <person name="Naruki M."/>
            <person name="Watanabe A."/>
            <person name="Warashina T."/>
            <person name="Morita T."/>
            <person name="Arakawa K."/>
        </authorList>
    </citation>
    <scope>NUCLEOTIDE SEQUENCE [LARGE SCALE GENOMIC DNA]</scope>
    <source>
        <strain evidence="2 3">CS-K2</strain>
    </source>
</reference>
<dbReference type="InterPro" id="IPR001357">
    <property type="entry name" value="BRCT_dom"/>
</dbReference>
<dbReference type="InterPro" id="IPR036420">
    <property type="entry name" value="BRCT_dom_sf"/>
</dbReference>
<protein>
    <recommendedName>
        <fullName evidence="1">BRCT domain-containing protein</fullName>
    </recommendedName>
</protein>